<proteinExistence type="predicted"/>
<keyword evidence="2" id="KW-0436">Ligase</keyword>
<dbReference type="Pfam" id="PF03147">
    <property type="entry name" value="FDX-ACB"/>
    <property type="match status" value="1"/>
</dbReference>
<dbReference type="InterPro" id="IPR045864">
    <property type="entry name" value="aa-tRNA-synth_II/BPL/LPL"/>
</dbReference>
<dbReference type="SUPFAM" id="SSF54991">
    <property type="entry name" value="Anticodon-binding domain of PheRS"/>
    <property type="match status" value="1"/>
</dbReference>
<dbReference type="Gene3D" id="3.30.930.10">
    <property type="entry name" value="Bira Bifunctional Protein, Domain 2"/>
    <property type="match status" value="1"/>
</dbReference>
<name>A0A6J4PZQ4_9ACTN</name>
<dbReference type="AlphaFoldDB" id="A0A6J4PZQ4"/>
<evidence type="ECO:0000259" key="1">
    <source>
        <dbReference type="PROSITE" id="PS51447"/>
    </source>
</evidence>
<dbReference type="Gene3D" id="3.30.70.380">
    <property type="entry name" value="Ferrodoxin-fold anticodon-binding domain"/>
    <property type="match status" value="1"/>
</dbReference>
<keyword evidence="2" id="KW-0030">Aminoacyl-tRNA synthetase</keyword>
<dbReference type="InterPro" id="IPR005121">
    <property type="entry name" value="Fdx_antiC-bd"/>
</dbReference>
<dbReference type="GO" id="GO:0004826">
    <property type="term" value="F:phenylalanine-tRNA ligase activity"/>
    <property type="evidence" value="ECO:0007669"/>
    <property type="project" value="UniProtKB-EC"/>
</dbReference>
<sequence length="149" mass="14978">GADGAVVGHAGELHPAVTAALELPARAVELELDLDAVVAAAPHAVRAAPVPSYPVAKEDLALVAPAQVPAEDLRLAVLAGVRGAGLGALVEDVRLFDVYTGAQVPAGHRSLAFALRLRAPDRTLTAAETAALREAALAGAAHLGAVLRS</sequence>
<accession>A0A6J4PZQ4</accession>
<feature type="domain" description="FDX-ACB" evidence="1">
    <location>
        <begin position="51"/>
        <end position="148"/>
    </location>
</feature>
<feature type="non-terminal residue" evidence="2">
    <location>
        <position position="1"/>
    </location>
</feature>
<evidence type="ECO:0000313" key="2">
    <source>
        <dbReference type="EMBL" id="CAA9430487.1"/>
    </source>
</evidence>
<protein>
    <submittedName>
        <fullName evidence="2">Phenylalanyl-tRNA synthetase beta chain</fullName>
        <ecNumber evidence="2">6.1.1.20</ecNumber>
    </submittedName>
</protein>
<dbReference type="EC" id="6.1.1.20" evidence="2"/>
<dbReference type="SMART" id="SM00896">
    <property type="entry name" value="FDX-ACB"/>
    <property type="match status" value="1"/>
</dbReference>
<reference evidence="2" key="1">
    <citation type="submission" date="2020-02" db="EMBL/GenBank/DDBJ databases">
        <authorList>
            <person name="Meier V. D."/>
        </authorList>
    </citation>
    <scope>NUCLEOTIDE SEQUENCE</scope>
    <source>
        <strain evidence="2">AVDCRST_MAG35</strain>
    </source>
</reference>
<organism evidence="2">
    <name type="scientific">uncultured Quadrisphaera sp</name>
    <dbReference type="NCBI Taxonomy" id="904978"/>
    <lineage>
        <taxon>Bacteria</taxon>
        <taxon>Bacillati</taxon>
        <taxon>Actinomycetota</taxon>
        <taxon>Actinomycetes</taxon>
        <taxon>Kineosporiales</taxon>
        <taxon>Kineosporiaceae</taxon>
        <taxon>Quadrisphaera</taxon>
        <taxon>environmental samples</taxon>
    </lineage>
</organism>
<dbReference type="PROSITE" id="PS51447">
    <property type="entry name" value="FDX_ACB"/>
    <property type="match status" value="1"/>
</dbReference>
<gene>
    <name evidence="2" type="ORF">AVDCRST_MAG35-2574</name>
</gene>
<dbReference type="InterPro" id="IPR036690">
    <property type="entry name" value="Fdx_antiC-bd_sf"/>
</dbReference>
<dbReference type="EMBL" id="CADCUY010000515">
    <property type="protein sequence ID" value="CAA9430487.1"/>
    <property type="molecule type" value="Genomic_DNA"/>
</dbReference>